<reference evidence="3 4" key="1">
    <citation type="journal article" date="2010" name="Stand. Genomic Sci.">
        <title>Complete genome sequence of Methanoplanus petrolearius type strain (SEBR 4847).</title>
        <authorList>
            <person name="Brambilla E."/>
            <person name="Djao O.D."/>
            <person name="Daligault H."/>
            <person name="Lapidus A."/>
            <person name="Lucas S."/>
            <person name="Hammon N."/>
            <person name="Nolan M."/>
            <person name="Tice H."/>
            <person name="Cheng J.F."/>
            <person name="Han C."/>
            <person name="Tapia R."/>
            <person name="Goodwin L."/>
            <person name="Pitluck S."/>
            <person name="Liolios K."/>
            <person name="Ivanova N."/>
            <person name="Mavromatis K."/>
            <person name="Mikhailova N."/>
            <person name="Pati A."/>
            <person name="Chen A."/>
            <person name="Palaniappan K."/>
            <person name="Land M."/>
            <person name="Hauser L."/>
            <person name="Chang Y.J."/>
            <person name="Jeffries C.D."/>
            <person name="Rohde M."/>
            <person name="Spring S."/>
            <person name="Sikorski J."/>
            <person name="Goker M."/>
            <person name="Woyke T."/>
            <person name="Bristow J."/>
            <person name="Eisen J.A."/>
            <person name="Markowitz V."/>
            <person name="Hugenholtz P."/>
            <person name="Kyrpides N.C."/>
            <person name="Klenk H.P."/>
        </authorList>
    </citation>
    <scope>NUCLEOTIDE SEQUENCE [LARGE SCALE GENOMIC DNA]</scope>
    <source>
        <strain evidence="4">DSM 11571 / OCM 486 / SEBR 4847</strain>
    </source>
</reference>
<evidence type="ECO:0000256" key="2">
    <source>
        <dbReference type="RuleBase" id="RU003936"/>
    </source>
</evidence>
<dbReference type="KEGG" id="mpi:Mpet_2548"/>
<name>E1RF48_METP4</name>
<dbReference type="GO" id="GO:0006808">
    <property type="term" value="P:regulation of nitrogen utilization"/>
    <property type="evidence" value="ECO:0007669"/>
    <property type="project" value="InterPro"/>
</dbReference>
<feature type="modified residue" description="O-UMP-tyrosine" evidence="1">
    <location>
        <position position="51"/>
    </location>
</feature>
<dbReference type="PROSITE" id="PS51343">
    <property type="entry name" value="PII_GLNB_DOM"/>
    <property type="match status" value="1"/>
</dbReference>
<dbReference type="InterPro" id="IPR002187">
    <property type="entry name" value="N-reg_PII"/>
</dbReference>
<dbReference type="HOGENOM" id="CLU_082268_0_0_2"/>
<evidence type="ECO:0000256" key="1">
    <source>
        <dbReference type="PIRSR" id="PIRSR602187-50"/>
    </source>
</evidence>
<dbReference type="PROSITE" id="PS00638">
    <property type="entry name" value="PII_GLNB_CTER"/>
    <property type="match status" value="1"/>
</dbReference>
<evidence type="ECO:0000313" key="4">
    <source>
        <dbReference type="Proteomes" id="UP000006565"/>
    </source>
</evidence>
<dbReference type="eggNOG" id="arCOG02305">
    <property type="taxonomic scope" value="Archaea"/>
</dbReference>
<dbReference type="Pfam" id="PF00543">
    <property type="entry name" value="P-II"/>
    <property type="match status" value="1"/>
</dbReference>
<dbReference type="STRING" id="679926.Mpet_2548"/>
<dbReference type="GO" id="GO:0005524">
    <property type="term" value="F:ATP binding"/>
    <property type="evidence" value="ECO:0007669"/>
    <property type="project" value="TreeGrafter"/>
</dbReference>
<keyword evidence="1" id="KW-0597">Phosphoprotein</keyword>
<dbReference type="Proteomes" id="UP000006565">
    <property type="component" value="Chromosome"/>
</dbReference>
<dbReference type="InterPro" id="IPR017918">
    <property type="entry name" value="N-reg_PII_CS"/>
</dbReference>
<dbReference type="InterPro" id="IPR015867">
    <property type="entry name" value="N-reg_PII/ATP_PRibTrfase_C"/>
</dbReference>
<dbReference type="PANTHER" id="PTHR30115:SF11">
    <property type="entry name" value="NITROGEN REGULATORY PROTEIN P-II HOMOLOG"/>
    <property type="match status" value="1"/>
</dbReference>
<dbReference type="SUPFAM" id="SSF54913">
    <property type="entry name" value="GlnB-like"/>
    <property type="match status" value="1"/>
</dbReference>
<dbReference type="SMART" id="SM00938">
    <property type="entry name" value="P-II"/>
    <property type="match status" value="1"/>
</dbReference>
<proteinExistence type="inferred from homology"/>
<dbReference type="OrthoDB" id="10960at2157"/>
<dbReference type="GO" id="GO:0030234">
    <property type="term" value="F:enzyme regulator activity"/>
    <property type="evidence" value="ECO:0007669"/>
    <property type="project" value="InterPro"/>
</dbReference>
<dbReference type="InterPro" id="IPR011322">
    <property type="entry name" value="N-reg_PII-like_a/b"/>
</dbReference>
<dbReference type="AlphaFoldDB" id="E1RF48"/>
<comment type="similarity">
    <text evidence="2">Belongs to the P(II) protein family.</text>
</comment>
<protein>
    <submittedName>
        <fullName evidence="3">Nitrogen regulatory protein P-II</fullName>
    </submittedName>
</protein>
<evidence type="ECO:0000313" key="3">
    <source>
        <dbReference type="EMBL" id="ADN37292.1"/>
    </source>
</evidence>
<sequence length="112" mass="12165">MIKVEAIIRSQKIDEVKVALDALGVGSMNVSEVRGRGQQKGIVQNWRGAEYTVDFIPKTKLELVVKDDIVEKVVDVICSVASTGNIGDGKIFLSPVIDAIRVRTKERGDGAL</sequence>
<dbReference type="PANTHER" id="PTHR30115">
    <property type="entry name" value="NITROGEN REGULATORY PROTEIN P-II"/>
    <property type="match status" value="1"/>
</dbReference>
<dbReference type="GO" id="GO:0005829">
    <property type="term" value="C:cytosol"/>
    <property type="evidence" value="ECO:0007669"/>
    <property type="project" value="TreeGrafter"/>
</dbReference>
<gene>
    <name evidence="3" type="ordered locus">Mpet_2548</name>
</gene>
<dbReference type="PRINTS" id="PR00340">
    <property type="entry name" value="PIIGLNB"/>
</dbReference>
<organism evidence="3 4">
    <name type="scientific">Methanolacinia petrolearia (strain DSM 11571 / OCM 486 / SEBR 4847)</name>
    <name type="common">Methanoplanus petrolearius</name>
    <dbReference type="NCBI Taxonomy" id="679926"/>
    <lineage>
        <taxon>Archaea</taxon>
        <taxon>Methanobacteriati</taxon>
        <taxon>Methanobacteriota</taxon>
        <taxon>Stenosarchaea group</taxon>
        <taxon>Methanomicrobia</taxon>
        <taxon>Methanomicrobiales</taxon>
        <taxon>Methanomicrobiaceae</taxon>
        <taxon>Methanolacinia</taxon>
    </lineage>
</organism>
<dbReference type="Gene3D" id="3.30.70.120">
    <property type="match status" value="1"/>
</dbReference>
<dbReference type="EMBL" id="CP002117">
    <property type="protein sequence ID" value="ADN37292.1"/>
    <property type="molecule type" value="Genomic_DNA"/>
</dbReference>
<keyword evidence="4" id="KW-1185">Reference proteome</keyword>
<accession>E1RF48</accession>